<feature type="region of interest" description="Disordered" evidence="1">
    <location>
        <begin position="1"/>
        <end position="20"/>
    </location>
</feature>
<keyword evidence="3" id="KW-1185">Reference proteome</keyword>
<reference evidence="3" key="1">
    <citation type="submission" date="2017-11" db="EMBL/GenBank/DDBJ databases">
        <authorList>
            <person name="Kuznetsova I."/>
            <person name="Sazanova A."/>
            <person name="Chirak E."/>
            <person name="Safronova V."/>
            <person name="Willems A."/>
        </authorList>
    </citation>
    <scope>NUCLEOTIDE SEQUENCE [LARGE SCALE GENOMIC DNA]</scope>
    <source>
        <strain evidence="3">PEPV15</strain>
    </source>
</reference>
<comment type="caution">
    <text evidence="2">The sequence shown here is derived from an EMBL/GenBank/DDBJ whole genome shotgun (WGS) entry which is preliminary data.</text>
</comment>
<evidence type="ECO:0000313" key="3">
    <source>
        <dbReference type="Proteomes" id="UP000241158"/>
    </source>
</evidence>
<dbReference type="EMBL" id="PGGN01000001">
    <property type="protein sequence ID" value="PSH60000.1"/>
    <property type="molecule type" value="Genomic_DNA"/>
</dbReference>
<dbReference type="RefSeq" id="WP_106715309.1">
    <property type="nucleotide sequence ID" value="NZ_JACHXT010000002.1"/>
</dbReference>
<name>A0A2P7B0K6_9HYPH</name>
<gene>
    <name evidence="2" type="ORF">CU100_04555</name>
</gene>
<accession>A0A2P7B0K6</accession>
<evidence type="ECO:0000313" key="2">
    <source>
        <dbReference type="EMBL" id="PSH60000.1"/>
    </source>
</evidence>
<dbReference type="Proteomes" id="UP000241158">
    <property type="component" value="Unassembled WGS sequence"/>
</dbReference>
<sequence length="65" mass="7484">MMMTAKYQGARPRTADVLRRQVMDPDFRSVAETAKPSQADRSIPKALQDLLDRLDAAEKAWHDRR</sequence>
<organism evidence="2 3">
    <name type="scientific">Phyllobacterium endophyticum</name>
    <dbReference type="NCBI Taxonomy" id="1149773"/>
    <lineage>
        <taxon>Bacteria</taxon>
        <taxon>Pseudomonadati</taxon>
        <taxon>Pseudomonadota</taxon>
        <taxon>Alphaproteobacteria</taxon>
        <taxon>Hyphomicrobiales</taxon>
        <taxon>Phyllobacteriaceae</taxon>
        <taxon>Phyllobacterium</taxon>
    </lineage>
</organism>
<protein>
    <submittedName>
        <fullName evidence="2">Uncharacterized protein</fullName>
    </submittedName>
</protein>
<dbReference type="OrthoDB" id="8453345at2"/>
<dbReference type="AlphaFoldDB" id="A0A2P7B0K6"/>
<evidence type="ECO:0000256" key="1">
    <source>
        <dbReference type="SAM" id="MobiDB-lite"/>
    </source>
</evidence>
<proteinExistence type="predicted"/>